<keyword evidence="2" id="KW-0489">Methyltransferase</keyword>
<dbReference type="Gene3D" id="3.40.50.150">
    <property type="entry name" value="Vaccinia Virus protein VP39"/>
    <property type="match status" value="1"/>
</dbReference>
<sequence length="265" mass="30195">MIEVDSNKHAWSQVSQDHYFAFKKSLLDGSHRFNKYIQNELGDLGGKKIIHLQCNTGADTILLARMGASATGVDLVPDNIHYAKKLAEDLNITNIDFIESDIMKFMDCHNEKYDVVFVSEGAIGWLPDLTKWGETIRHLLKDDGFFYVFDSHPFFLAMDEQKLANNVMEVKYPYFGKEPDVEDSIGGYASEPKHGVKAYFWMYSVSDLINSLASAGLHIEHFNEFKENFFDAGGLRNIGDGLFNYDYNTDKFPMSFSIKATVYDK</sequence>
<evidence type="ECO:0000313" key="2">
    <source>
        <dbReference type="EMBL" id="KEZ90785.1"/>
    </source>
</evidence>
<dbReference type="GO" id="GO:0032259">
    <property type="term" value="P:methylation"/>
    <property type="evidence" value="ECO:0007669"/>
    <property type="project" value="UniProtKB-KW"/>
</dbReference>
<proteinExistence type="predicted"/>
<dbReference type="InterPro" id="IPR025714">
    <property type="entry name" value="Methyltranfer_dom"/>
</dbReference>
<protein>
    <submittedName>
        <fullName evidence="2">Methyltransferase type 11</fullName>
    </submittedName>
</protein>
<accession>A0A084JPA1</accession>
<dbReference type="RefSeq" id="WP_038280070.1">
    <property type="nucleotide sequence ID" value="NZ_JPME01000010.1"/>
</dbReference>
<dbReference type="GO" id="GO:0008168">
    <property type="term" value="F:methyltransferase activity"/>
    <property type="evidence" value="ECO:0007669"/>
    <property type="project" value="UniProtKB-KW"/>
</dbReference>
<dbReference type="Proteomes" id="UP000028525">
    <property type="component" value="Unassembled WGS sequence"/>
</dbReference>
<dbReference type="SUPFAM" id="SSF53335">
    <property type="entry name" value="S-adenosyl-L-methionine-dependent methyltransferases"/>
    <property type="match status" value="1"/>
</dbReference>
<dbReference type="PANTHER" id="PTHR43861">
    <property type="entry name" value="TRANS-ACONITATE 2-METHYLTRANSFERASE-RELATED"/>
    <property type="match status" value="1"/>
</dbReference>
<evidence type="ECO:0000259" key="1">
    <source>
        <dbReference type="Pfam" id="PF13847"/>
    </source>
</evidence>
<dbReference type="STRING" id="29354.IO98_08675"/>
<dbReference type="InterPro" id="IPR029063">
    <property type="entry name" value="SAM-dependent_MTases_sf"/>
</dbReference>
<gene>
    <name evidence="2" type="ORF">IO98_08675</name>
</gene>
<evidence type="ECO:0000313" key="3">
    <source>
        <dbReference type="Proteomes" id="UP000028525"/>
    </source>
</evidence>
<feature type="domain" description="Methyltransferase" evidence="1">
    <location>
        <begin position="46"/>
        <end position="157"/>
    </location>
</feature>
<dbReference type="OrthoDB" id="9774345at2"/>
<dbReference type="CDD" id="cd02440">
    <property type="entry name" value="AdoMet_MTases"/>
    <property type="match status" value="1"/>
</dbReference>
<organism evidence="2 3">
    <name type="scientific">Lacrimispora celerecrescens</name>
    <dbReference type="NCBI Taxonomy" id="29354"/>
    <lineage>
        <taxon>Bacteria</taxon>
        <taxon>Bacillati</taxon>
        <taxon>Bacillota</taxon>
        <taxon>Clostridia</taxon>
        <taxon>Lachnospirales</taxon>
        <taxon>Lachnospiraceae</taxon>
        <taxon>Lacrimispora</taxon>
    </lineage>
</organism>
<reference evidence="2 3" key="1">
    <citation type="submission" date="2014-07" db="EMBL/GenBank/DDBJ databases">
        <title>Draft genome of Clostridium celerecrescens 152B isolated from sediments associated with methane hydrate from Krishna Godavari basin.</title>
        <authorList>
            <person name="Honkalas V.S."/>
            <person name="Dabir A.P."/>
            <person name="Arora P."/>
            <person name="Dhakephalkar P.K."/>
        </authorList>
    </citation>
    <scope>NUCLEOTIDE SEQUENCE [LARGE SCALE GENOMIC DNA]</scope>
    <source>
        <strain evidence="2 3">152B</strain>
    </source>
</reference>
<comment type="caution">
    <text evidence="2">The sequence shown here is derived from an EMBL/GenBank/DDBJ whole genome shotgun (WGS) entry which is preliminary data.</text>
</comment>
<dbReference type="PANTHER" id="PTHR43861:SF1">
    <property type="entry name" value="TRANS-ACONITATE 2-METHYLTRANSFERASE"/>
    <property type="match status" value="1"/>
</dbReference>
<dbReference type="Pfam" id="PF13847">
    <property type="entry name" value="Methyltransf_31"/>
    <property type="match status" value="1"/>
</dbReference>
<dbReference type="EMBL" id="JPME01000010">
    <property type="protein sequence ID" value="KEZ90785.1"/>
    <property type="molecule type" value="Genomic_DNA"/>
</dbReference>
<name>A0A084JPA1_9FIRM</name>
<keyword evidence="3" id="KW-1185">Reference proteome</keyword>
<dbReference type="AlphaFoldDB" id="A0A084JPA1"/>
<keyword evidence="2" id="KW-0808">Transferase</keyword>